<evidence type="ECO:0000313" key="7">
    <source>
        <dbReference type="Proteomes" id="UP001162741"/>
    </source>
</evidence>
<feature type="domain" description="ATPase AAA-type core" evidence="5">
    <location>
        <begin position="4"/>
        <end position="45"/>
    </location>
</feature>
<evidence type="ECO:0000256" key="1">
    <source>
        <dbReference type="ARBA" id="ARBA00005417"/>
    </source>
</evidence>
<name>A0ABY6JCQ4_9BACT</name>
<reference evidence="6" key="1">
    <citation type="submission" date="2022-10" db="EMBL/GenBank/DDBJ databases">
        <title>Chitinophaga sp. nov., isolated from soil.</title>
        <authorList>
            <person name="Jeon C.O."/>
        </authorList>
    </citation>
    <scope>NUCLEOTIDE SEQUENCE</scope>
    <source>
        <strain evidence="6">R8</strain>
    </source>
</reference>
<organism evidence="6 7">
    <name type="scientific">Chitinophaga horti</name>
    <dbReference type="NCBI Taxonomy" id="2920382"/>
    <lineage>
        <taxon>Bacteria</taxon>
        <taxon>Pseudomonadati</taxon>
        <taxon>Bacteroidota</taxon>
        <taxon>Chitinophagia</taxon>
        <taxon>Chitinophagales</taxon>
        <taxon>Chitinophagaceae</taxon>
        <taxon>Chitinophaga</taxon>
    </lineage>
</organism>
<dbReference type="Pfam" id="PF13304">
    <property type="entry name" value="AAA_21"/>
    <property type="match status" value="1"/>
</dbReference>
<dbReference type="InterPro" id="IPR050763">
    <property type="entry name" value="ABC_transporter_ATP-binding"/>
</dbReference>
<keyword evidence="4" id="KW-0067">ATP-binding</keyword>
<evidence type="ECO:0000313" key="6">
    <source>
        <dbReference type="EMBL" id="UYQ95994.1"/>
    </source>
</evidence>
<comment type="similarity">
    <text evidence="1">Belongs to the ABC transporter superfamily.</text>
</comment>
<evidence type="ECO:0000256" key="2">
    <source>
        <dbReference type="ARBA" id="ARBA00022448"/>
    </source>
</evidence>
<dbReference type="EMBL" id="CP107006">
    <property type="protein sequence ID" value="UYQ95994.1"/>
    <property type="molecule type" value="Genomic_DNA"/>
</dbReference>
<dbReference type="PANTHER" id="PTHR42711:SF5">
    <property type="entry name" value="ABC TRANSPORTER ATP-BINDING PROTEIN NATA"/>
    <property type="match status" value="1"/>
</dbReference>
<dbReference type="Gene3D" id="3.40.50.300">
    <property type="entry name" value="P-loop containing nucleotide triphosphate hydrolases"/>
    <property type="match status" value="1"/>
</dbReference>
<keyword evidence="3" id="KW-0547">Nucleotide-binding</keyword>
<dbReference type="SUPFAM" id="SSF52540">
    <property type="entry name" value="P-loop containing nucleoside triphosphate hydrolases"/>
    <property type="match status" value="1"/>
</dbReference>
<evidence type="ECO:0000259" key="5">
    <source>
        <dbReference type="Pfam" id="PF13304"/>
    </source>
</evidence>
<dbReference type="Proteomes" id="UP001162741">
    <property type="component" value="Chromosome"/>
</dbReference>
<evidence type="ECO:0000256" key="3">
    <source>
        <dbReference type="ARBA" id="ARBA00022741"/>
    </source>
</evidence>
<protein>
    <recommendedName>
        <fullName evidence="5">ATPase AAA-type core domain-containing protein</fullName>
    </recommendedName>
</protein>
<evidence type="ECO:0000256" key="4">
    <source>
        <dbReference type="ARBA" id="ARBA00022840"/>
    </source>
</evidence>
<keyword evidence="2" id="KW-0813">Transport</keyword>
<proteinExistence type="inferred from homology"/>
<accession>A0ABY6JCQ4</accession>
<dbReference type="InterPro" id="IPR003959">
    <property type="entry name" value="ATPase_AAA_core"/>
</dbReference>
<dbReference type="InterPro" id="IPR027417">
    <property type="entry name" value="P-loop_NTPase"/>
</dbReference>
<gene>
    <name evidence="6" type="ORF">MKQ68_19630</name>
</gene>
<dbReference type="PANTHER" id="PTHR42711">
    <property type="entry name" value="ABC TRANSPORTER ATP-BINDING PROTEIN"/>
    <property type="match status" value="1"/>
</dbReference>
<dbReference type="RefSeq" id="WP_264283661.1">
    <property type="nucleotide sequence ID" value="NZ_CP107006.1"/>
</dbReference>
<sequence length="154" mass="17411">MHDPEVLVLDEPTSGLDPNQLAEIRQLIKDVGQNKTVMLSTHIMQEVEAMCSRVIIINKGNIIADDSITNLQQMGQGFVEVSFGEIATKEELESLGQVNRALARDNNTWQLYSDDLEAVRKNLLQFALINNRNILSLRSNSQSLEDIFREKTQK</sequence>
<keyword evidence="7" id="KW-1185">Reference proteome</keyword>